<dbReference type="Gene3D" id="3.40.50.300">
    <property type="entry name" value="P-loop containing nucleotide triphosphate hydrolases"/>
    <property type="match status" value="1"/>
</dbReference>
<dbReference type="RefSeq" id="XP_013891678.1">
    <property type="nucleotide sequence ID" value="XM_014036224.1"/>
</dbReference>
<feature type="region of interest" description="Disordered" evidence="4">
    <location>
        <begin position="249"/>
        <end position="277"/>
    </location>
</feature>
<dbReference type="GO" id="GO:0005634">
    <property type="term" value="C:nucleus"/>
    <property type="evidence" value="ECO:0007669"/>
    <property type="project" value="TreeGrafter"/>
</dbReference>
<dbReference type="GO" id="GO:0043504">
    <property type="term" value="P:mitochondrial DNA repair"/>
    <property type="evidence" value="ECO:0007669"/>
    <property type="project" value="TreeGrafter"/>
</dbReference>
<dbReference type="PROSITE" id="PS00486">
    <property type="entry name" value="DNA_MISMATCH_REPAIR_2"/>
    <property type="match status" value="1"/>
</dbReference>
<evidence type="ECO:0000256" key="2">
    <source>
        <dbReference type="ARBA" id="ARBA00022840"/>
    </source>
</evidence>
<keyword evidence="3" id="KW-0238">DNA-binding</keyword>
<accession>A0A0D2K9F9</accession>
<name>A0A0D2K9F9_9CHLO</name>
<dbReference type="GO" id="GO:0030983">
    <property type="term" value="F:mismatched DNA binding"/>
    <property type="evidence" value="ECO:0007669"/>
    <property type="project" value="InterPro"/>
</dbReference>
<dbReference type="GeneID" id="25732953"/>
<dbReference type="GO" id="GO:0006298">
    <property type="term" value="P:mismatch repair"/>
    <property type="evidence" value="ECO:0007669"/>
    <property type="project" value="InterPro"/>
</dbReference>
<dbReference type="GO" id="GO:0005524">
    <property type="term" value="F:ATP binding"/>
    <property type="evidence" value="ECO:0007669"/>
    <property type="project" value="UniProtKB-KW"/>
</dbReference>
<dbReference type="STRING" id="145388.A0A0D2K9F9"/>
<protein>
    <submittedName>
        <fullName evidence="6">DNA mismatch repair protein mutS</fullName>
    </submittedName>
</protein>
<keyword evidence="1" id="KW-0547">Nucleotide-binding</keyword>
<sequence length="490" mass="51076">DAVPLTSRALVKQLRAAVAAIEAVVAPVPEGRLGGGAVRRKRPIAAGERQGGAEVFERLRRQRESHGRVHAHLICDEVAKVERAAAAALWEAERVHSGLAAGWAAGIAAKQAKARGGRAAAAGPKSLPCLYLEKGASGYIWARIQNVKSCPTILESAAALGLVHEPTKRPKGVRGAGFHFAPALSARLDAWRSAANAASAAARRRLQQLAADLEPSLPALAAAANFSVLMQALALHVAHAQPRGWTVPELVPPPAAAGEAAGSEAAGGSGGGDGLGDPEGRRLVLESLWPYYMDSRESATVTNDVELDGMVMLTGPNMAGKSTALRAISAAALLANCGLLVPARRARVPHYDGFVLRNFSGDAPSERMSAFGVEIRDMSNLIAIAGPRTLVLLDELGKGTEVRAGTALAGAMLEALVARGCSGVFASHLHLLHCLPLREGPRGLARWRMEVQDSAWRGRGEYPLAGARRAPRQRGWGGEGGLGEHEGGGG</sequence>
<dbReference type="PANTHER" id="PTHR11361:SF34">
    <property type="entry name" value="DNA MISMATCH REPAIR PROTEIN MSH1, MITOCHONDRIAL"/>
    <property type="match status" value="1"/>
</dbReference>
<feature type="compositionally biased region" description="Gly residues" evidence="4">
    <location>
        <begin position="265"/>
        <end position="277"/>
    </location>
</feature>
<dbReference type="InterPro" id="IPR045076">
    <property type="entry name" value="MutS"/>
</dbReference>
<dbReference type="InterPro" id="IPR000432">
    <property type="entry name" value="DNA_mismatch_repair_MutS_C"/>
</dbReference>
<reference evidence="6 7" key="1">
    <citation type="journal article" date="2013" name="BMC Genomics">
        <title>Reconstruction of the lipid metabolism for the microalga Monoraphidium neglectum from its genome sequence reveals characteristics suitable for biofuel production.</title>
        <authorList>
            <person name="Bogen C."/>
            <person name="Al-Dilaimi A."/>
            <person name="Albersmeier A."/>
            <person name="Wichmann J."/>
            <person name="Grundmann M."/>
            <person name="Rupp O."/>
            <person name="Lauersen K.J."/>
            <person name="Blifernez-Klassen O."/>
            <person name="Kalinowski J."/>
            <person name="Goesmann A."/>
            <person name="Mussgnug J.H."/>
            <person name="Kruse O."/>
        </authorList>
    </citation>
    <scope>NUCLEOTIDE SEQUENCE [LARGE SCALE GENOMIC DNA]</scope>
    <source>
        <strain evidence="6 7">SAG 48.87</strain>
    </source>
</reference>
<proteinExistence type="predicted"/>
<dbReference type="Pfam" id="PF00488">
    <property type="entry name" value="MutS_V"/>
    <property type="match status" value="1"/>
</dbReference>
<dbReference type="GO" id="GO:0140664">
    <property type="term" value="F:ATP-dependent DNA damage sensor activity"/>
    <property type="evidence" value="ECO:0007669"/>
    <property type="project" value="InterPro"/>
</dbReference>
<dbReference type="SUPFAM" id="SSF52540">
    <property type="entry name" value="P-loop containing nucleoside triphosphate hydrolases"/>
    <property type="match status" value="1"/>
</dbReference>
<dbReference type="Proteomes" id="UP000054498">
    <property type="component" value="Unassembled WGS sequence"/>
</dbReference>
<dbReference type="SMART" id="SM00534">
    <property type="entry name" value="MUTSac"/>
    <property type="match status" value="1"/>
</dbReference>
<feature type="domain" description="DNA mismatch repair proteins mutS family" evidence="5">
    <location>
        <begin position="389"/>
        <end position="405"/>
    </location>
</feature>
<gene>
    <name evidence="6" type="ORF">MNEG_15305</name>
</gene>
<dbReference type="KEGG" id="mng:MNEG_15305"/>
<dbReference type="GO" id="GO:0005739">
    <property type="term" value="C:mitochondrion"/>
    <property type="evidence" value="ECO:0007669"/>
    <property type="project" value="TreeGrafter"/>
</dbReference>
<evidence type="ECO:0000313" key="6">
    <source>
        <dbReference type="EMBL" id="KIY92658.1"/>
    </source>
</evidence>
<evidence type="ECO:0000313" key="7">
    <source>
        <dbReference type="Proteomes" id="UP000054498"/>
    </source>
</evidence>
<organism evidence="6 7">
    <name type="scientific">Monoraphidium neglectum</name>
    <dbReference type="NCBI Taxonomy" id="145388"/>
    <lineage>
        <taxon>Eukaryota</taxon>
        <taxon>Viridiplantae</taxon>
        <taxon>Chlorophyta</taxon>
        <taxon>core chlorophytes</taxon>
        <taxon>Chlorophyceae</taxon>
        <taxon>CS clade</taxon>
        <taxon>Sphaeropleales</taxon>
        <taxon>Selenastraceae</taxon>
        <taxon>Monoraphidium</taxon>
    </lineage>
</organism>
<keyword evidence="7" id="KW-1185">Reference proteome</keyword>
<dbReference type="AlphaFoldDB" id="A0A0D2K9F9"/>
<evidence type="ECO:0000259" key="5">
    <source>
        <dbReference type="PROSITE" id="PS00486"/>
    </source>
</evidence>
<dbReference type="EMBL" id="KK105427">
    <property type="protein sequence ID" value="KIY92658.1"/>
    <property type="molecule type" value="Genomic_DNA"/>
</dbReference>
<keyword evidence="2" id="KW-0067">ATP-binding</keyword>
<evidence type="ECO:0000256" key="3">
    <source>
        <dbReference type="ARBA" id="ARBA00023125"/>
    </source>
</evidence>
<feature type="non-terminal residue" evidence="6">
    <location>
        <position position="1"/>
    </location>
</feature>
<dbReference type="OrthoDB" id="10252754at2759"/>
<evidence type="ECO:0000256" key="4">
    <source>
        <dbReference type="SAM" id="MobiDB-lite"/>
    </source>
</evidence>
<dbReference type="InterPro" id="IPR027417">
    <property type="entry name" value="P-loop_NTPase"/>
</dbReference>
<dbReference type="PANTHER" id="PTHR11361">
    <property type="entry name" value="DNA MISMATCH REPAIR PROTEIN MUTS FAMILY MEMBER"/>
    <property type="match status" value="1"/>
</dbReference>
<evidence type="ECO:0000256" key="1">
    <source>
        <dbReference type="ARBA" id="ARBA00022741"/>
    </source>
</evidence>
<feature type="region of interest" description="Disordered" evidence="4">
    <location>
        <begin position="468"/>
        <end position="490"/>
    </location>
</feature>